<evidence type="ECO:0000313" key="9">
    <source>
        <dbReference type="Proteomes" id="UP000752696"/>
    </source>
</evidence>
<dbReference type="InterPro" id="IPR004582">
    <property type="entry name" value="Checkpoint_prot_Rad17_Rad24"/>
</dbReference>
<name>A0A6V7H555_9HYME</name>
<evidence type="ECO:0000256" key="7">
    <source>
        <dbReference type="ARBA" id="ARBA00023306"/>
    </source>
</evidence>
<reference evidence="8" key="1">
    <citation type="submission" date="2020-07" db="EMBL/GenBank/DDBJ databases">
        <authorList>
            <person name="Nazaruddin N."/>
        </authorList>
    </citation>
    <scope>NUCLEOTIDE SEQUENCE</scope>
</reference>
<proteinExistence type="inferred from homology"/>
<dbReference type="PANTHER" id="PTHR12172">
    <property type="entry name" value="CELL CYCLE CHECKPOINT PROTEIN RAD17"/>
    <property type="match status" value="1"/>
</dbReference>
<protein>
    <recommendedName>
        <fullName evidence="10">AAA+ ATPase domain-containing protein</fullName>
    </recommendedName>
</protein>
<comment type="caution">
    <text evidence="8">The sequence shown here is derived from an EMBL/GenBank/DDBJ whole genome shotgun (WGS) entry which is preliminary data.</text>
</comment>
<comment type="similarity">
    <text evidence="2">Belongs to the rad17/RAD24 family.</text>
</comment>
<comment type="subcellular location">
    <subcellularLocation>
        <location evidence="1">Nucleus</location>
    </subcellularLocation>
</comment>
<evidence type="ECO:0000256" key="3">
    <source>
        <dbReference type="ARBA" id="ARBA00022741"/>
    </source>
</evidence>
<dbReference type="Pfam" id="PF03215">
    <property type="entry name" value="Rad17"/>
    <property type="match status" value="1"/>
</dbReference>
<evidence type="ECO:0000256" key="4">
    <source>
        <dbReference type="ARBA" id="ARBA00022763"/>
    </source>
</evidence>
<dbReference type="GO" id="GO:0005524">
    <property type="term" value="F:ATP binding"/>
    <property type="evidence" value="ECO:0007669"/>
    <property type="project" value="UniProtKB-KW"/>
</dbReference>
<evidence type="ECO:0000313" key="8">
    <source>
        <dbReference type="EMBL" id="CAD1474445.1"/>
    </source>
</evidence>
<evidence type="ECO:0000256" key="2">
    <source>
        <dbReference type="ARBA" id="ARBA00006168"/>
    </source>
</evidence>
<dbReference type="GO" id="GO:0006281">
    <property type="term" value="P:DNA repair"/>
    <property type="evidence" value="ECO:0007669"/>
    <property type="project" value="InterPro"/>
</dbReference>
<keyword evidence="4" id="KW-0227">DNA damage</keyword>
<dbReference type="GO" id="GO:0005634">
    <property type="term" value="C:nucleus"/>
    <property type="evidence" value="ECO:0007669"/>
    <property type="project" value="UniProtKB-SubCell"/>
</dbReference>
<dbReference type="GO" id="GO:0003682">
    <property type="term" value="F:chromatin binding"/>
    <property type="evidence" value="ECO:0007669"/>
    <property type="project" value="TreeGrafter"/>
</dbReference>
<evidence type="ECO:0000256" key="6">
    <source>
        <dbReference type="ARBA" id="ARBA00023242"/>
    </source>
</evidence>
<dbReference type="GO" id="GO:0000077">
    <property type="term" value="P:DNA damage checkpoint signaling"/>
    <property type="evidence" value="ECO:0007669"/>
    <property type="project" value="TreeGrafter"/>
</dbReference>
<dbReference type="AlphaFoldDB" id="A0A6V7H555"/>
<keyword evidence="3" id="KW-0547">Nucleotide-binding</keyword>
<keyword evidence="7" id="KW-0131">Cell cycle</keyword>
<dbReference type="GO" id="GO:0003689">
    <property type="term" value="F:DNA clamp loader activity"/>
    <property type="evidence" value="ECO:0007669"/>
    <property type="project" value="TreeGrafter"/>
</dbReference>
<evidence type="ECO:0000256" key="1">
    <source>
        <dbReference type="ARBA" id="ARBA00004123"/>
    </source>
</evidence>
<dbReference type="EMBL" id="CAJDYZ010007582">
    <property type="protein sequence ID" value="CAD1474445.1"/>
    <property type="molecule type" value="Genomic_DNA"/>
</dbReference>
<dbReference type="GO" id="GO:0033314">
    <property type="term" value="P:mitotic DNA replication checkpoint signaling"/>
    <property type="evidence" value="ECO:0007669"/>
    <property type="project" value="TreeGrafter"/>
</dbReference>
<accession>A0A6V7H555</accession>
<evidence type="ECO:0000256" key="5">
    <source>
        <dbReference type="ARBA" id="ARBA00022840"/>
    </source>
</evidence>
<keyword evidence="5" id="KW-0067">ATP-binding</keyword>
<keyword evidence="9" id="KW-1185">Reference proteome</keyword>
<dbReference type="InterPro" id="IPR027417">
    <property type="entry name" value="P-loop_NTPase"/>
</dbReference>
<sequence length="433" mass="49496">KDSSWLMPSFDYEPIKKTPDVKCSISQVSETSVSERSREYDIIPEKKNTNNLSALLKACEPQTSSELVVSRQKRGEISDWLQYKVKKGKPAILILSGPSGCGKTAAITVLAKENGFNITEWITPIDQIIAENNRITRQGEKFEEFLIRVTRYSSVLSNYSSRLLLVKDFPNVFYEDKEGFYSLLGRYFEMGREPIVFICTEGGSLKLLQTLFSSSIREKFGIDLINVNSVTQTAMKNALKRIVNILNSTAGHMLHVSQHKVNEILSNNIGDIRNALLNLIFISLKGIQIENNWKFVHDPDELATFFQSQATVFLNFLQENFLNTMRDIEKVDVCTNILSLADILNSEWRDFNLNKVILSFCIRGLMVTNEKPVSGWNPVRKPPSDQIDVLVWKRMIVQRCLAAVEIRWYESIINLKSRNILEEPVNDIEEIIE</sequence>
<gene>
    <name evidence="8" type="ORF">MHI_LOCUS466823</name>
</gene>
<dbReference type="OrthoDB" id="10265971at2759"/>
<feature type="non-terminal residue" evidence="8">
    <location>
        <position position="433"/>
    </location>
</feature>
<dbReference type="Proteomes" id="UP000752696">
    <property type="component" value="Unassembled WGS sequence"/>
</dbReference>
<dbReference type="PANTHER" id="PTHR12172:SF0">
    <property type="entry name" value="CELL CYCLE CHECKPOINT PROTEIN RAD17"/>
    <property type="match status" value="1"/>
</dbReference>
<dbReference type="Gene3D" id="3.40.50.300">
    <property type="entry name" value="P-loop containing nucleotide triphosphate hydrolases"/>
    <property type="match status" value="1"/>
</dbReference>
<dbReference type="SUPFAM" id="SSF52540">
    <property type="entry name" value="P-loop containing nucleoside triphosphate hydrolases"/>
    <property type="match status" value="1"/>
</dbReference>
<keyword evidence="6" id="KW-0539">Nucleus</keyword>
<organism evidence="8 9">
    <name type="scientific">Heterotrigona itama</name>
    <dbReference type="NCBI Taxonomy" id="395501"/>
    <lineage>
        <taxon>Eukaryota</taxon>
        <taxon>Metazoa</taxon>
        <taxon>Ecdysozoa</taxon>
        <taxon>Arthropoda</taxon>
        <taxon>Hexapoda</taxon>
        <taxon>Insecta</taxon>
        <taxon>Pterygota</taxon>
        <taxon>Neoptera</taxon>
        <taxon>Endopterygota</taxon>
        <taxon>Hymenoptera</taxon>
        <taxon>Apocrita</taxon>
        <taxon>Aculeata</taxon>
        <taxon>Apoidea</taxon>
        <taxon>Anthophila</taxon>
        <taxon>Apidae</taxon>
        <taxon>Heterotrigona</taxon>
    </lineage>
</organism>
<evidence type="ECO:0008006" key="10">
    <source>
        <dbReference type="Google" id="ProtNLM"/>
    </source>
</evidence>